<gene>
    <name evidence="3" type="ORF">FB564_0722</name>
    <name evidence="2" type="ORF">Sar04_03590</name>
</gene>
<dbReference type="EMBL" id="VFOL01000001">
    <property type="protein sequence ID" value="TQL35659.1"/>
    <property type="molecule type" value="Genomic_DNA"/>
</dbReference>
<dbReference type="GO" id="GO:0051920">
    <property type="term" value="F:peroxiredoxin activity"/>
    <property type="evidence" value="ECO:0007669"/>
    <property type="project" value="InterPro"/>
</dbReference>
<reference evidence="2 5" key="2">
    <citation type="submission" date="2021-03" db="EMBL/GenBank/DDBJ databases">
        <title>Whole genome shotgun sequence of Salinispora arenicola NBRC 105043.</title>
        <authorList>
            <person name="Komaki H."/>
            <person name="Tamura T."/>
        </authorList>
    </citation>
    <scope>NUCLEOTIDE SEQUENCE [LARGE SCALE GENOMIC DNA]</scope>
    <source>
        <strain evidence="2 5">NBRC 105043</strain>
    </source>
</reference>
<dbReference type="NCBIfam" id="TIGR00778">
    <property type="entry name" value="ahpD_dom"/>
    <property type="match status" value="1"/>
</dbReference>
<comment type="caution">
    <text evidence="3">The sequence shown here is derived from an EMBL/GenBank/DDBJ whole genome shotgun (WGS) entry which is preliminary data.</text>
</comment>
<dbReference type="EMBL" id="BOQM01000002">
    <property type="protein sequence ID" value="GIM81724.1"/>
    <property type="molecule type" value="Genomic_DNA"/>
</dbReference>
<organism evidence="3 4">
    <name type="scientific">Salinispora arenicola</name>
    <dbReference type="NCBI Taxonomy" id="168697"/>
    <lineage>
        <taxon>Bacteria</taxon>
        <taxon>Bacillati</taxon>
        <taxon>Actinomycetota</taxon>
        <taxon>Actinomycetes</taxon>
        <taxon>Micromonosporales</taxon>
        <taxon>Micromonosporaceae</taxon>
        <taxon>Salinispora</taxon>
    </lineage>
</organism>
<dbReference type="Proteomes" id="UP000677457">
    <property type="component" value="Unassembled WGS sequence"/>
</dbReference>
<dbReference type="RefSeq" id="WP_026269656.1">
    <property type="nucleotide sequence ID" value="NZ_BOQM01000002.1"/>
</dbReference>
<dbReference type="Proteomes" id="UP000315983">
    <property type="component" value="Unassembled WGS sequence"/>
</dbReference>
<sequence>MTSLFTRLSRRVVPGHVRHVHPVPHRDAQGLVAKVYDQMERDFGMIAPPVALHAPAPTVLSASWVLLREILLVDGRVDRATKEAVAAAVSLGNRCPYCVDVHSTTFLGLVGGDEARAVAADRIDTIADPRLRELVRWGRLSGGAERPAPPFTPAEAPELIGTAVAFHHFNRMVNIFLQESPLPPVRGRVRGAVRRGAAGIMGRLAGGGTGPGGSLDLLPPAVSPPGLEWAAGQPHIAEAARRALAAVEDSAARSVPEQVRQLVTDRLATGPPPGPGPVNRPWLAEVTAGLPDEHRPAARLALLTAFASYQVTDAVVAECRARGQDDTELITLAGWAALSAARQVGTRLYSDLTTCGVAARCADRPGGAE</sequence>
<accession>A0A542XII5</accession>
<evidence type="ECO:0000313" key="3">
    <source>
        <dbReference type="EMBL" id="TQL35659.1"/>
    </source>
</evidence>
<name>A0A542XII5_SALAC</name>
<dbReference type="InterPro" id="IPR004675">
    <property type="entry name" value="AhpD_core"/>
</dbReference>
<proteinExistence type="predicted"/>
<dbReference type="GeneID" id="93770063"/>
<dbReference type="Pfam" id="PF02627">
    <property type="entry name" value="CMD"/>
    <property type="match status" value="1"/>
</dbReference>
<evidence type="ECO:0000313" key="5">
    <source>
        <dbReference type="Proteomes" id="UP000677457"/>
    </source>
</evidence>
<keyword evidence="3" id="KW-0560">Oxidoreductase</keyword>
<dbReference type="InterPro" id="IPR029032">
    <property type="entry name" value="AhpD-like"/>
</dbReference>
<dbReference type="SUPFAM" id="SSF69118">
    <property type="entry name" value="AhpD-like"/>
    <property type="match status" value="1"/>
</dbReference>
<dbReference type="Gene3D" id="1.20.1290.10">
    <property type="entry name" value="AhpD-like"/>
    <property type="match status" value="1"/>
</dbReference>
<reference evidence="3 4" key="1">
    <citation type="submission" date="2019-06" db="EMBL/GenBank/DDBJ databases">
        <title>Sequencing the genomes of 1000 actinobacteria strains.</title>
        <authorList>
            <person name="Klenk H.-P."/>
        </authorList>
    </citation>
    <scope>NUCLEOTIDE SEQUENCE [LARGE SCALE GENOMIC DNA]</scope>
    <source>
        <strain evidence="3 4">DSM 44819</strain>
    </source>
</reference>
<dbReference type="InterPro" id="IPR003779">
    <property type="entry name" value="CMD-like"/>
</dbReference>
<keyword evidence="5" id="KW-1185">Reference proteome</keyword>
<keyword evidence="3" id="KW-0575">Peroxidase</keyword>
<evidence type="ECO:0000313" key="4">
    <source>
        <dbReference type="Proteomes" id="UP000315983"/>
    </source>
</evidence>
<evidence type="ECO:0000259" key="1">
    <source>
        <dbReference type="Pfam" id="PF02627"/>
    </source>
</evidence>
<protein>
    <submittedName>
        <fullName evidence="3">AhpD family alkylhydroperoxidase</fullName>
    </submittedName>
    <submittedName>
        <fullName evidence="2">Alkyl hydroperoxide reductase AhpD</fullName>
    </submittedName>
</protein>
<evidence type="ECO:0000313" key="2">
    <source>
        <dbReference type="EMBL" id="GIM81724.1"/>
    </source>
</evidence>
<dbReference type="AlphaFoldDB" id="A0A542XII5"/>
<feature type="domain" description="Carboxymuconolactone decarboxylase-like" evidence="1">
    <location>
        <begin position="64"/>
        <end position="137"/>
    </location>
</feature>